<feature type="compositionally biased region" description="Basic and acidic residues" evidence="1">
    <location>
        <begin position="839"/>
        <end position="862"/>
    </location>
</feature>
<dbReference type="AlphaFoldDB" id="A0ABD3F3W4"/>
<name>A0ABD3F3W4_9STRA</name>
<feature type="compositionally biased region" description="Basic and acidic residues" evidence="1">
    <location>
        <begin position="1047"/>
        <end position="1081"/>
    </location>
</feature>
<gene>
    <name evidence="2" type="ORF">V7S43_014095</name>
</gene>
<evidence type="ECO:0000313" key="2">
    <source>
        <dbReference type="EMBL" id="KAL3661081.1"/>
    </source>
</evidence>
<feature type="compositionally biased region" description="Polar residues" evidence="1">
    <location>
        <begin position="898"/>
        <end position="928"/>
    </location>
</feature>
<evidence type="ECO:0000256" key="1">
    <source>
        <dbReference type="SAM" id="MobiDB-lite"/>
    </source>
</evidence>
<feature type="compositionally biased region" description="Basic and acidic residues" evidence="1">
    <location>
        <begin position="85"/>
        <end position="98"/>
    </location>
</feature>
<sequence length="1089" mass="122032">MARASISTGVPCKKTAWFKSLLNGDGNSSDGLPQKKKKQHEPVPANCKIADKKRTKSPTEKMFAAKQINNRDSAGMVDKGMTRQANEDRVSEKHEGDNGGKGGGVTSKTHVLRGSRGKKRLGTTRVSSLANSMDGDREERHQRKLKKASTFTQKKQLHPKLESAKKNRDNIKVLEVQQKDPATVKAAAARQRRIKKLRARRIATGEHERLQAVKLKRQESFEMARLNRNQRVRMRKKDPTGAATELVSRDEDKARACPAQLSSEEKAKVRKPELERQLCDVSKAKRHLNSPLALIRPQPANYEKERRQQRMQEVLHVLGVEVGDHGKSSHKRQKVDHGKDVPESAAGSGLPHAKSFGETKESHVVDTLTSQVWCEHDAADTSFADGFHNVSEPGSQEMLAESRESGQHTSIAAEIKEEGEVDSPALPRDVLAGKAQDTAEKTIRDETRDMLLDMTPIPRKSTSDTSAGTCVAPFVIPKRSFRNTAVKVEARGMAQVTPAGHHGAVGTHTHVAVKSVLSPASSPQLSDCEPIRLQKMRTKNPVPVKSSGVSTQDKVLMGLARRRNSIFLAAAELEAHPLLANDTTIARYEVCGVDGKMFPDLALRRDCAMKHEIAEDKHLFATSFVGVSLAVPTAKGACSPTGDEYGDTQSRSLNCYKMLRFERPEDREFYQRRMYGATFVPQYLRERETLIMRTARFERKSAGIRFNQDRDREEFAASLSKRYTFKKSEPRCEIPRENWQRITKTQGGAVYLHYRNLEDAKRASYSFRDDAGNPLELKGEHKHRVSSSRGSSPSNGVDCRRTPRRSCSSERSPKKSPSQSSQGGSAQRDRQRTVPTRYSRYDRPLSAQREDGYSLYSREYRTRSRSRSRSRPELFPDQQLGAVARGSGTGTGNEAVMTGSSAALSSAERQGSNSTNDGDKNTGGNVQTEPGLLMSSPRAVTQDKSPSGQEIESGEEQEEGEIESSAVFIPEANDHSKSKAGNRRRSPLQNWQQSYDERSYQRQESYRGRLYEQQYWRRSRSRSRPRPDGHRDRGRPDNDWDGSYAKESGHDDYNSERRPYLGDMDRHGGRDYHDGGYDDSRGAYSRSYY</sequence>
<feature type="region of interest" description="Disordered" evidence="1">
    <location>
        <begin position="774"/>
        <end position="1089"/>
    </location>
</feature>
<protein>
    <submittedName>
        <fullName evidence="2">Uncharacterized protein</fullName>
    </submittedName>
</protein>
<feature type="region of interest" description="Disordered" evidence="1">
    <location>
        <begin position="20"/>
        <end position="166"/>
    </location>
</feature>
<proteinExistence type="predicted"/>
<feature type="compositionally biased region" description="Basic residues" evidence="1">
    <location>
        <begin position="110"/>
        <end position="122"/>
    </location>
</feature>
<keyword evidence="3" id="KW-1185">Reference proteome</keyword>
<evidence type="ECO:0000313" key="3">
    <source>
        <dbReference type="Proteomes" id="UP001632037"/>
    </source>
</evidence>
<feature type="compositionally biased region" description="Basic and acidic residues" evidence="1">
    <location>
        <begin position="1025"/>
        <end position="1038"/>
    </location>
</feature>
<feature type="compositionally biased region" description="Low complexity" evidence="1">
    <location>
        <begin position="814"/>
        <end position="826"/>
    </location>
</feature>
<comment type="caution">
    <text evidence="2">The sequence shown here is derived from an EMBL/GenBank/DDBJ whole genome shotgun (WGS) entry which is preliminary data.</text>
</comment>
<feature type="compositionally biased region" description="Basic and acidic residues" evidence="1">
    <location>
        <begin position="995"/>
        <end position="1010"/>
    </location>
</feature>
<reference evidence="2 3" key="1">
    <citation type="submission" date="2024-09" db="EMBL/GenBank/DDBJ databases">
        <title>Genome sequencing and assembly of Phytophthora oleae, isolate VK10A, causative agent of rot of olive drupes.</title>
        <authorList>
            <person name="Conti Taguali S."/>
            <person name="Riolo M."/>
            <person name="La Spada F."/>
            <person name="Cacciola S.O."/>
            <person name="Dionisio G."/>
        </authorList>
    </citation>
    <scope>NUCLEOTIDE SEQUENCE [LARGE SCALE GENOMIC DNA]</scope>
    <source>
        <strain evidence="2 3">VK10A</strain>
    </source>
</reference>
<dbReference type="EMBL" id="JBIMZQ010000038">
    <property type="protein sequence ID" value="KAL3661081.1"/>
    <property type="molecule type" value="Genomic_DNA"/>
</dbReference>
<dbReference type="Proteomes" id="UP001632037">
    <property type="component" value="Unassembled WGS sequence"/>
</dbReference>
<accession>A0ABD3F3W4</accession>
<organism evidence="2 3">
    <name type="scientific">Phytophthora oleae</name>
    <dbReference type="NCBI Taxonomy" id="2107226"/>
    <lineage>
        <taxon>Eukaryota</taxon>
        <taxon>Sar</taxon>
        <taxon>Stramenopiles</taxon>
        <taxon>Oomycota</taxon>
        <taxon>Peronosporomycetes</taxon>
        <taxon>Peronosporales</taxon>
        <taxon>Peronosporaceae</taxon>
        <taxon>Phytophthora</taxon>
    </lineage>
</organism>
<feature type="region of interest" description="Disordered" evidence="1">
    <location>
        <begin position="323"/>
        <end position="362"/>
    </location>
</feature>
<feature type="compositionally biased region" description="Acidic residues" evidence="1">
    <location>
        <begin position="952"/>
        <end position="962"/>
    </location>
</feature>